<dbReference type="PROSITE" id="PS50030">
    <property type="entry name" value="UBA"/>
    <property type="match status" value="2"/>
</dbReference>
<feature type="compositionally biased region" description="Low complexity" evidence="6">
    <location>
        <begin position="202"/>
        <end position="214"/>
    </location>
</feature>
<dbReference type="SMART" id="SM00165">
    <property type="entry name" value="UBA"/>
    <property type="match status" value="2"/>
</dbReference>
<sequence length="424" mass="41967">MKLTVKSLQGGNFSLEAQPSDTIASVKAKISAEKGHAVEQQKIIYSGKILTDDQTVEAANVTEKGFLVLMVSKPKAPKPEAAAAPAAASASTSTSAAPASNAPAAAPAAAPASDAPSTTSAPAPAPAAAPASSDAPTQAPAAAAAPASSDPSFVTGPQLEGVIQNMMEMGFERDQIQRALRASYNNPDRAVEYLMTGIPEGAGPQPAAQAQQGAQQGGAGAGAEAAASPQAGARPAAAAAPTQRSGNLFEQAAAAAQGGGGRGGARGAGAGAGAGGLGALAGAGGGDDEEGEETVLDLGNPAMISQLQQLVQENPAALQPLIQAIAQSNPQLAQALNADPQGVLSLLANMNSGGGAEGLEGLAGAGGQEVEIPSFDQLSTEDQAAVGQITAMGIPQERAIEVYLMCGRNIEMAVQFYYENEGDW</sequence>
<dbReference type="CDD" id="cd01805">
    <property type="entry name" value="Ubl_Rad23"/>
    <property type="match status" value="1"/>
</dbReference>
<dbReference type="GO" id="GO:0043130">
    <property type="term" value="F:ubiquitin binding"/>
    <property type="evidence" value="ECO:0007669"/>
    <property type="project" value="UniProtKB-UniRule"/>
</dbReference>
<dbReference type="InterPro" id="IPR015940">
    <property type="entry name" value="UBA"/>
</dbReference>
<dbReference type="Pfam" id="PF00240">
    <property type="entry name" value="ubiquitin"/>
    <property type="match status" value="1"/>
</dbReference>
<dbReference type="OrthoDB" id="419317at2759"/>
<protein>
    <recommendedName>
        <fullName evidence="5">UV excision repair protein RAD23</fullName>
    </recommendedName>
</protein>
<dbReference type="SUPFAM" id="SSF46934">
    <property type="entry name" value="UBA-like"/>
    <property type="match status" value="2"/>
</dbReference>
<evidence type="ECO:0000256" key="3">
    <source>
        <dbReference type="ARBA" id="ARBA00023204"/>
    </source>
</evidence>
<dbReference type="FunFam" id="1.10.8.10:FF:000003">
    <property type="entry name" value="UV excision repair protein RAD23 homolog"/>
    <property type="match status" value="1"/>
</dbReference>
<evidence type="ECO:0000256" key="1">
    <source>
        <dbReference type="ARBA" id="ARBA00022737"/>
    </source>
</evidence>
<feature type="region of interest" description="Disordered" evidence="6">
    <location>
        <begin position="202"/>
        <end position="244"/>
    </location>
</feature>
<evidence type="ECO:0000256" key="2">
    <source>
        <dbReference type="ARBA" id="ARBA00022763"/>
    </source>
</evidence>
<dbReference type="GO" id="GO:0005654">
    <property type="term" value="C:nucleoplasm"/>
    <property type="evidence" value="ECO:0007669"/>
    <property type="project" value="TreeGrafter"/>
</dbReference>
<feature type="region of interest" description="Disordered" evidence="6">
    <location>
        <begin position="94"/>
        <end position="157"/>
    </location>
</feature>
<dbReference type="SMART" id="SM00213">
    <property type="entry name" value="UBQ"/>
    <property type="match status" value="1"/>
</dbReference>
<dbReference type="Pfam" id="PF09280">
    <property type="entry name" value="XPC-binding"/>
    <property type="match status" value="1"/>
</dbReference>
<dbReference type="Pfam" id="PF00627">
    <property type="entry name" value="UBA"/>
    <property type="match status" value="1"/>
</dbReference>
<dbReference type="Proteomes" id="UP000245884">
    <property type="component" value="Unassembled WGS sequence"/>
</dbReference>
<dbReference type="PANTHER" id="PTHR10621:SF0">
    <property type="entry name" value="UV EXCISION REPAIR PROTEIN RAD23"/>
    <property type="match status" value="1"/>
</dbReference>
<gene>
    <name evidence="9" type="ORF">BDZ90DRAFT_268234</name>
</gene>
<comment type="subcellular location">
    <subcellularLocation>
        <location evidence="5">Nucleus</location>
    </subcellularLocation>
    <subcellularLocation>
        <location evidence="5">Cytoplasm</location>
    </subcellularLocation>
</comment>
<evidence type="ECO:0000256" key="6">
    <source>
        <dbReference type="SAM" id="MobiDB-lite"/>
    </source>
</evidence>
<keyword evidence="2 5" id="KW-0227">DNA damage</keyword>
<evidence type="ECO:0000259" key="8">
    <source>
        <dbReference type="PROSITE" id="PS50053"/>
    </source>
</evidence>
<dbReference type="PANTHER" id="PTHR10621">
    <property type="entry name" value="UV EXCISION REPAIR PROTEIN RAD23"/>
    <property type="match status" value="1"/>
</dbReference>
<dbReference type="NCBIfam" id="TIGR00601">
    <property type="entry name" value="rad23"/>
    <property type="match status" value="1"/>
</dbReference>
<organism evidence="9 10">
    <name type="scientific">Jaminaea rosea</name>
    <dbReference type="NCBI Taxonomy" id="1569628"/>
    <lineage>
        <taxon>Eukaryota</taxon>
        <taxon>Fungi</taxon>
        <taxon>Dikarya</taxon>
        <taxon>Basidiomycota</taxon>
        <taxon>Ustilaginomycotina</taxon>
        <taxon>Exobasidiomycetes</taxon>
        <taxon>Microstromatales</taxon>
        <taxon>Microstromatales incertae sedis</taxon>
        <taxon>Jaminaea</taxon>
    </lineage>
</organism>
<keyword evidence="3 5" id="KW-0234">DNA repair</keyword>
<accession>A0A316ULV3</accession>
<dbReference type="GO" id="GO:0031593">
    <property type="term" value="F:polyubiquitin modification-dependent protein binding"/>
    <property type="evidence" value="ECO:0007669"/>
    <property type="project" value="UniProtKB-UniRule"/>
</dbReference>
<comment type="function">
    <text evidence="5">Multiubiquitin chain receptor involved in modulation of proteasomal degradation. Involved in nucleotide excision repair.</text>
</comment>
<keyword evidence="1" id="KW-0677">Repeat</keyword>
<reference evidence="9 10" key="1">
    <citation type="journal article" date="2018" name="Mol. Biol. Evol.">
        <title>Broad Genomic Sampling Reveals a Smut Pathogenic Ancestry of the Fungal Clade Ustilaginomycotina.</title>
        <authorList>
            <person name="Kijpornyongpan T."/>
            <person name="Mondo S.J."/>
            <person name="Barry K."/>
            <person name="Sandor L."/>
            <person name="Lee J."/>
            <person name="Lipzen A."/>
            <person name="Pangilinan J."/>
            <person name="LaButti K."/>
            <person name="Hainaut M."/>
            <person name="Henrissat B."/>
            <person name="Grigoriev I.V."/>
            <person name="Spatafora J.W."/>
            <person name="Aime M.C."/>
        </authorList>
    </citation>
    <scope>NUCLEOTIDE SEQUENCE [LARGE SCALE GENOMIC DNA]</scope>
    <source>
        <strain evidence="9 10">MCA 5214</strain>
    </source>
</reference>
<dbReference type="GO" id="GO:0043161">
    <property type="term" value="P:proteasome-mediated ubiquitin-dependent protein catabolic process"/>
    <property type="evidence" value="ECO:0007669"/>
    <property type="project" value="UniProtKB-UniRule"/>
</dbReference>
<dbReference type="InterPro" id="IPR036353">
    <property type="entry name" value="XPC-bd_sf"/>
</dbReference>
<dbReference type="GO" id="GO:0005829">
    <property type="term" value="C:cytosol"/>
    <property type="evidence" value="ECO:0007669"/>
    <property type="project" value="TreeGrafter"/>
</dbReference>
<name>A0A316ULV3_9BASI</name>
<dbReference type="GO" id="GO:0006289">
    <property type="term" value="P:nucleotide-excision repair"/>
    <property type="evidence" value="ECO:0007669"/>
    <property type="project" value="UniProtKB-UniRule"/>
</dbReference>
<dbReference type="GO" id="GO:0070628">
    <property type="term" value="F:proteasome binding"/>
    <property type="evidence" value="ECO:0007669"/>
    <property type="project" value="TreeGrafter"/>
</dbReference>
<dbReference type="InterPro" id="IPR015360">
    <property type="entry name" value="XPC-bd"/>
</dbReference>
<dbReference type="STRING" id="1569628.A0A316ULV3"/>
<dbReference type="GeneID" id="37030540"/>
<evidence type="ECO:0000313" key="10">
    <source>
        <dbReference type="Proteomes" id="UP000245884"/>
    </source>
</evidence>
<evidence type="ECO:0000259" key="7">
    <source>
        <dbReference type="PROSITE" id="PS50030"/>
    </source>
</evidence>
<dbReference type="CDD" id="cd14281">
    <property type="entry name" value="UBA2_Rad23_like"/>
    <property type="match status" value="1"/>
</dbReference>
<feature type="domain" description="UBA" evidence="7">
    <location>
        <begin position="380"/>
        <end position="420"/>
    </location>
</feature>
<feature type="domain" description="Ubiquitin-like" evidence="8">
    <location>
        <begin position="1"/>
        <end position="76"/>
    </location>
</feature>
<dbReference type="RefSeq" id="XP_025359973.1">
    <property type="nucleotide sequence ID" value="XM_025508717.1"/>
</dbReference>
<dbReference type="AlphaFoldDB" id="A0A316ULV3"/>
<dbReference type="PROSITE" id="PS50053">
    <property type="entry name" value="UBIQUITIN_2"/>
    <property type="match status" value="1"/>
</dbReference>
<feature type="compositionally biased region" description="Low complexity" evidence="6">
    <location>
        <begin position="94"/>
        <end position="152"/>
    </location>
</feature>
<dbReference type="PRINTS" id="PR01839">
    <property type="entry name" value="RAD23PROTEIN"/>
</dbReference>
<dbReference type="SMART" id="SM00727">
    <property type="entry name" value="STI1"/>
    <property type="match status" value="1"/>
</dbReference>
<dbReference type="InterPro" id="IPR000626">
    <property type="entry name" value="Ubiquitin-like_dom"/>
</dbReference>
<dbReference type="InterPro" id="IPR006636">
    <property type="entry name" value="STI1_HS-bd"/>
</dbReference>
<dbReference type="FunFam" id="3.10.20.90:FF:000254">
    <property type="entry name" value="UV excision repair protein Rad23"/>
    <property type="match status" value="1"/>
</dbReference>
<dbReference type="GO" id="GO:0003684">
    <property type="term" value="F:damaged DNA binding"/>
    <property type="evidence" value="ECO:0007669"/>
    <property type="project" value="UniProtKB-UniRule"/>
</dbReference>
<proteinExistence type="inferred from homology"/>
<dbReference type="SUPFAM" id="SSF101238">
    <property type="entry name" value="XPC-binding domain"/>
    <property type="match status" value="1"/>
</dbReference>
<comment type="similarity">
    <text evidence="5">Belongs to the RAD23 family.</text>
</comment>
<keyword evidence="4 5" id="KW-0539">Nucleus</keyword>
<evidence type="ECO:0000256" key="5">
    <source>
        <dbReference type="RuleBase" id="RU367049"/>
    </source>
</evidence>
<dbReference type="InterPro" id="IPR009060">
    <property type="entry name" value="UBA-like_sf"/>
</dbReference>
<dbReference type="Gene3D" id="1.10.8.10">
    <property type="entry name" value="DNA helicase RuvA subunit, C-terminal domain"/>
    <property type="match status" value="2"/>
</dbReference>
<feature type="compositionally biased region" description="Low complexity" evidence="6">
    <location>
        <begin position="222"/>
        <end position="243"/>
    </location>
</feature>
<keyword evidence="5" id="KW-0963">Cytoplasm</keyword>
<dbReference type="EMBL" id="KZ819676">
    <property type="protein sequence ID" value="PWN25361.1"/>
    <property type="molecule type" value="Genomic_DNA"/>
</dbReference>
<dbReference type="InterPro" id="IPR029071">
    <property type="entry name" value="Ubiquitin-like_domsf"/>
</dbReference>
<dbReference type="InterPro" id="IPR004806">
    <property type="entry name" value="Rad23"/>
</dbReference>
<keyword evidence="10" id="KW-1185">Reference proteome</keyword>
<feature type="domain" description="UBA" evidence="7">
    <location>
        <begin position="157"/>
        <end position="197"/>
    </location>
</feature>
<dbReference type="SUPFAM" id="SSF54236">
    <property type="entry name" value="Ubiquitin-like"/>
    <property type="match status" value="1"/>
</dbReference>
<dbReference type="Gene3D" id="1.10.10.540">
    <property type="entry name" value="XPC-binding domain"/>
    <property type="match status" value="1"/>
</dbReference>
<evidence type="ECO:0000313" key="9">
    <source>
        <dbReference type="EMBL" id="PWN25361.1"/>
    </source>
</evidence>
<dbReference type="Gene3D" id="3.10.20.90">
    <property type="entry name" value="Phosphatidylinositol 3-kinase Catalytic Subunit, Chain A, domain 1"/>
    <property type="match status" value="1"/>
</dbReference>
<evidence type="ECO:0000256" key="4">
    <source>
        <dbReference type="ARBA" id="ARBA00023242"/>
    </source>
</evidence>